<keyword evidence="13" id="KW-1185">Reference proteome</keyword>
<keyword evidence="8 9" id="KW-0862">Zinc</keyword>
<dbReference type="InterPro" id="IPR008930">
    <property type="entry name" value="Terpenoid_cyclase/PrenylTrfase"/>
</dbReference>
<dbReference type="Gene3D" id="1.50.10.20">
    <property type="match status" value="1"/>
</dbReference>
<evidence type="ECO:0000256" key="4">
    <source>
        <dbReference type="ARBA" id="ARBA00022602"/>
    </source>
</evidence>
<evidence type="ECO:0000256" key="3">
    <source>
        <dbReference type="ARBA" id="ARBA00015798"/>
    </source>
</evidence>
<comment type="caution">
    <text evidence="12">The sequence shown here is derived from an EMBL/GenBank/DDBJ whole genome shotgun (WGS) entry which is preliminary data.</text>
</comment>
<comment type="similarity">
    <text evidence="1 9">Belongs to the protein prenyltransferase subunit beta family.</text>
</comment>
<keyword evidence="4 9" id="KW-0637">Prenyltransferase</keyword>
<proteinExistence type="inferred from homology"/>
<evidence type="ECO:0000256" key="1">
    <source>
        <dbReference type="ARBA" id="ARBA00010497"/>
    </source>
</evidence>
<dbReference type="GO" id="GO:0004660">
    <property type="term" value="F:protein farnesyltransferase activity"/>
    <property type="evidence" value="ECO:0007669"/>
    <property type="project" value="UniProtKB-UniRule"/>
</dbReference>
<comment type="function">
    <text evidence="9">Catalyzes the transfer of a farnesyl moiety from farnesyl diphosphate to a cysteine at the fourth position from the C-terminus of several proteins. The beta subunit is responsible for peptide-binding.</text>
</comment>
<feature type="domain" description="Prenyltransferase alpha-alpha toroid" evidence="11">
    <location>
        <begin position="51"/>
        <end position="440"/>
    </location>
</feature>
<dbReference type="InterPro" id="IPR026872">
    <property type="entry name" value="FTB"/>
</dbReference>
<evidence type="ECO:0000256" key="7">
    <source>
        <dbReference type="ARBA" id="ARBA00022737"/>
    </source>
</evidence>
<dbReference type="GO" id="GO:0008270">
    <property type="term" value="F:zinc ion binding"/>
    <property type="evidence" value="ECO:0007669"/>
    <property type="project" value="UniProtKB-UniRule"/>
</dbReference>
<accession>A0A8S9YHZ1</accession>
<dbReference type="CDD" id="cd02893">
    <property type="entry name" value="FTase"/>
    <property type="match status" value="1"/>
</dbReference>
<dbReference type="AlphaFoldDB" id="A0A8S9YHZ1"/>
<dbReference type="EMBL" id="JTDE01005145">
    <property type="protein sequence ID" value="KAF7250744.1"/>
    <property type="molecule type" value="Genomic_DNA"/>
</dbReference>
<evidence type="ECO:0000313" key="12">
    <source>
        <dbReference type="EMBL" id="KAF7250744.1"/>
    </source>
</evidence>
<evidence type="ECO:0000256" key="6">
    <source>
        <dbReference type="ARBA" id="ARBA00022723"/>
    </source>
</evidence>
<keyword evidence="7" id="KW-0677">Repeat</keyword>
<dbReference type="Pfam" id="PF00432">
    <property type="entry name" value="Prenyltrans"/>
    <property type="match status" value="1"/>
</dbReference>
<name>A0A8S9YHZ1_9TREM</name>
<dbReference type="InterPro" id="IPR045089">
    <property type="entry name" value="PGGT1B-like"/>
</dbReference>
<evidence type="ECO:0000256" key="8">
    <source>
        <dbReference type="ARBA" id="ARBA00022833"/>
    </source>
</evidence>
<evidence type="ECO:0000256" key="10">
    <source>
        <dbReference type="SAM" id="MobiDB-lite"/>
    </source>
</evidence>
<dbReference type="GO" id="GO:0097354">
    <property type="term" value="P:prenylation"/>
    <property type="evidence" value="ECO:0007669"/>
    <property type="project" value="UniProtKB-UniRule"/>
</dbReference>
<keyword evidence="6 9" id="KW-0479">Metal-binding</keyword>
<evidence type="ECO:0000313" key="13">
    <source>
        <dbReference type="Proteomes" id="UP000822476"/>
    </source>
</evidence>
<dbReference type="GO" id="GO:0005965">
    <property type="term" value="C:protein farnesyltransferase complex"/>
    <property type="evidence" value="ECO:0007669"/>
    <property type="project" value="UniProtKB-UniRule"/>
</dbReference>
<dbReference type="SUPFAM" id="SSF48239">
    <property type="entry name" value="Terpenoid cyclases/Protein prenyltransferases"/>
    <property type="match status" value="1"/>
</dbReference>
<gene>
    <name evidence="12" type="ORF">EG68_08494</name>
</gene>
<dbReference type="PANTHER" id="PTHR11774">
    <property type="entry name" value="GERANYLGERANYL TRANSFERASE TYPE BETA SUBUNIT"/>
    <property type="match status" value="1"/>
</dbReference>
<comment type="catalytic activity">
    <reaction evidence="9">
        <text>L-cysteinyl-[protein] + (2E,6E)-farnesyl diphosphate = S-(2E,6E)-farnesyl-L-cysteinyl-[protein] + diphosphate</text>
        <dbReference type="Rhea" id="RHEA:13345"/>
        <dbReference type="Rhea" id="RHEA-COMP:10131"/>
        <dbReference type="Rhea" id="RHEA-COMP:11535"/>
        <dbReference type="ChEBI" id="CHEBI:29950"/>
        <dbReference type="ChEBI" id="CHEBI:33019"/>
        <dbReference type="ChEBI" id="CHEBI:86019"/>
        <dbReference type="ChEBI" id="CHEBI:175763"/>
    </reaction>
</comment>
<evidence type="ECO:0000256" key="9">
    <source>
        <dbReference type="RuleBase" id="RU365056"/>
    </source>
</evidence>
<protein>
    <recommendedName>
        <fullName evidence="3 9">Protein farnesyltransferase subunit beta</fullName>
        <shortName evidence="9">FTase-beta</shortName>
        <ecNumber evidence="2 9">2.5.1.58</ecNumber>
    </recommendedName>
</protein>
<dbReference type="EC" id="2.5.1.58" evidence="2 9"/>
<dbReference type="InterPro" id="IPR001330">
    <property type="entry name" value="Prenyltrans"/>
</dbReference>
<dbReference type="Proteomes" id="UP000822476">
    <property type="component" value="Unassembled WGS sequence"/>
</dbReference>
<comment type="subunit">
    <text evidence="9">Heterodimer of an alpha and a beta subunit.</text>
</comment>
<dbReference type="PANTHER" id="PTHR11774:SF6">
    <property type="entry name" value="PROTEIN FARNESYLTRANSFERASE SUBUNIT BETA"/>
    <property type="match status" value="1"/>
</dbReference>
<evidence type="ECO:0000256" key="5">
    <source>
        <dbReference type="ARBA" id="ARBA00022679"/>
    </source>
</evidence>
<reference evidence="12" key="1">
    <citation type="submission" date="2019-07" db="EMBL/GenBank/DDBJ databases">
        <title>Annotation for the trematode Paragonimus miyazaki's.</title>
        <authorList>
            <person name="Choi Y.-J."/>
        </authorList>
    </citation>
    <scope>NUCLEOTIDE SEQUENCE</scope>
    <source>
        <strain evidence="12">Japan</strain>
    </source>
</reference>
<keyword evidence="5 9" id="KW-0808">Transferase</keyword>
<sequence length="510" mass="56682">MERLTLFNLRQRPQNLEPHTQTIKHQLETEQLVRKAYYEKLSTWKDQALRLFKHNHTNYLTRQLTNLPPSFEHLDASQPWLAYWMVHALRLLHFNISDELKHDLLKFIQSTEHVDGGFGGGPYQFAHLATTYGAINCLASLCDPDVLDAFDRPALLAWLRRLHQPDGSFIMHVGGEADVRGAYCAIAVAKLTGLFALHPDLFTSTAEWIASCQTYEGGFGAQPGIEAHGGYTFCGVAGLCLMGRPELIDIPRLLRWLEHRQMASEGGFQCSHAGPLTSTFYLHVKQGRTNKLVDSCYSFWLGAVFPIVEELLHGAHDAALSSDEALFNVSALQEYILLCCQKVSHTRTNGFDPHINATPRGGGSGGLIDKPGKNPDCYHTCYALSGLSVAQHCPRPYEDSRSVLPGSTDMSVLPRPTQCVETLGDDPDNELADLDPRHNIAHDGLALMVTYFRELDMGRSSEEAKQLAIQAADNCRIPEVRRQVVIEHNTDQPVSSPEHDSTSTGTCTTP</sequence>
<evidence type="ECO:0000256" key="2">
    <source>
        <dbReference type="ARBA" id="ARBA00012702"/>
    </source>
</evidence>
<evidence type="ECO:0000259" key="11">
    <source>
        <dbReference type="Pfam" id="PF00432"/>
    </source>
</evidence>
<feature type="region of interest" description="Disordered" evidence="10">
    <location>
        <begin position="488"/>
        <end position="510"/>
    </location>
</feature>
<comment type="cofactor">
    <cofactor evidence="9">
        <name>Zn(2+)</name>
        <dbReference type="ChEBI" id="CHEBI:29105"/>
    </cofactor>
    <text evidence="9">Binds 1 zinc ion per subunit.</text>
</comment>
<organism evidence="12 13">
    <name type="scientific">Paragonimus skrjabini miyazakii</name>
    <dbReference type="NCBI Taxonomy" id="59628"/>
    <lineage>
        <taxon>Eukaryota</taxon>
        <taxon>Metazoa</taxon>
        <taxon>Spiralia</taxon>
        <taxon>Lophotrochozoa</taxon>
        <taxon>Platyhelminthes</taxon>
        <taxon>Trematoda</taxon>
        <taxon>Digenea</taxon>
        <taxon>Plagiorchiida</taxon>
        <taxon>Troglotremata</taxon>
        <taxon>Troglotrematidae</taxon>
        <taxon>Paragonimus</taxon>
    </lineage>
</organism>
<dbReference type="OrthoDB" id="10261146at2759"/>